<dbReference type="EMBL" id="AGZR01000009">
    <property type="protein sequence ID" value="EPD32157.1"/>
    <property type="molecule type" value="Genomic_DNA"/>
</dbReference>
<evidence type="ECO:0000313" key="2">
    <source>
        <dbReference type="EMBL" id="EPD32157.1"/>
    </source>
</evidence>
<dbReference type="InterPro" id="IPR052532">
    <property type="entry name" value="SUA5_domain"/>
</dbReference>
<dbReference type="PROSITE" id="PS51163">
    <property type="entry name" value="YRDC"/>
    <property type="match status" value="1"/>
</dbReference>
<dbReference type="HOGENOM" id="CLU_031397_3_0_11"/>
<dbReference type="RefSeq" id="WP_016456532.1">
    <property type="nucleotide sequence ID" value="NZ_KE150269.1"/>
</dbReference>
<dbReference type="STRING" id="883161.HMPREF9306_01721"/>
<keyword evidence="3" id="KW-1185">Reference proteome</keyword>
<dbReference type="Gene3D" id="3.90.870.10">
    <property type="entry name" value="DHBP synthase"/>
    <property type="match status" value="1"/>
</dbReference>
<dbReference type="InterPro" id="IPR017945">
    <property type="entry name" value="DHBP_synth_RibB-like_a/b_dom"/>
</dbReference>
<dbReference type="NCBIfam" id="TIGR00057">
    <property type="entry name" value="L-threonylcarbamoyladenylate synthase"/>
    <property type="match status" value="1"/>
</dbReference>
<sequence length="207" mass="22824">MAEYLQVHPVNPQHRALVRTAEALRDGAVIAYPTDSGFALGTRLGNQEGVQRIQQIRDLDEKHNHTLVVSEFAQIGKYVEMGNSVFRAIKAATPGRYTFILKASRDVPRMVQNHKRKTVGVRVPDHVTTLALLDELNEPLVSSSLILPGETEAMSDGELIKERLEHDVDIILDSGDVIPDPTTVVDFTVEDAPHIARLGSGDPSLFE</sequence>
<proteinExistence type="predicted"/>
<dbReference type="Pfam" id="PF01300">
    <property type="entry name" value="Sua5_yciO_yrdC"/>
    <property type="match status" value="1"/>
</dbReference>
<name>S2WHP1_9ACTN</name>
<comment type="caution">
    <text evidence="2">The sequence shown here is derived from an EMBL/GenBank/DDBJ whole genome shotgun (WGS) entry which is preliminary data.</text>
</comment>
<reference evidence="2 3" key="1">
    <citation type="submission" date="2013-04" db="EMBL/GenBank/DDBJ databases">
        <title>The Genome Sequence of Propionimicrobium lymphophilum ACS-093-V-SCH5.</title>
        <authorList>
            <consortium name="The Broad Institute Genomics Platform"/>
            <person name="Earl A."/>
            <person name="Ward D."/>
            <person name="Feldgarden M."/>
            <person name="Gevers D."/>
            <person name="Saerens B."/>
            <person name="Vaneechoutte M."/>
            <person name="Walker B."/>
            <person name="Young S."/>
            <person name="Zeng Q."/>
            <person name="Gargeya S."/>
            <person name="Fitzgerald M."/>
            <person name="Haas B."/>
            <person name="Abouelleil A."/>
            <person name="Allen A.W."/>
            <person name="Alvarado L."/>
            <person name="Arachchi H.M."/>
            <person name="Berlin A.M."/>
            <person name="Chapman S.B."/>
            <person name="Gainer-Dewar J."/>
            <person name="Goldberg J."/>
            <person name="Griggs A."/>
            <person name="Gujja S."/>
            <person name="Hansen M."/>
            <person name="Howarth C."/>
            <person name="Imamovic A."/>
            <person name="Ireland A."/>
            <person name="Larimer J."/>
            <person name="McCowan C."/>
            <person name="Murphy C."/>
            <person name="Pearson M."/>
            <person name="Poon T.W."/>
            <person name="Priest M."/>
            <person name="Roberts A."/>
            <person name="Saif S."/>
            <person name="Shea T."/>
            <person name="Sisk P."/>
            <person name="Sykes S."/>
            <person name="Wortman J."/>
            <person name="Nusbaum C."/>
            <person name="Birren B."/>
        </authorList>
    </citation>
    <scope>NUCLEOTIDE SEQUENCE [LARGE SCALE GENOMIC DNA]</scope>
    <source>
        <strain evidence="2 3">ACS-093-V-SCH5</strain>
    </source>
</reference>
<dbReference type="PANTHER" id="PTHR42828">
    <property type="entry name" value="DHBP SYNTHASE RIBB-LIKE ALPHA/BETA DOMAIN-CONTAINING PROTEIN"/>
    <property type="match status" value="1"/>
</dbReference>
<dbReference type="AlphaFoldDB" id="S2WHP1"/>
<dbReference type="GO" id="GO:0003725">
    <property type="term" value="F:double-stranded RNA binding"/>
    <property type="evidence" value="ECO:0007669"/>
    <property type="project" value="InterPro"/>
</dbReference>
<dbReference type="OrthoDB" id="9781656at2"/>
<evidence type="ECO:0000313" key="3">
    <source>
        <dbReference type="Proteomes" id="UP000014417"/>
    </source>
</evidence>
<feature type="domain" description="YrdC-like" evidence="1">
    <location>
        <begin position="14"/>
        <end position="201"/>
    </location>
</feature>
<gene>
    <name evidence="2" type="ORF">HMPREF9306_01721</name>
</gene>
<accession>S2WHP1</accession>
<evidence type="ECO:0000259" key="1">
    <source>
        <dbReference type="PROSITE" id="PS51163"/>
    </source>
</evidence>
<protein>
    <submittedName>
        <fullName evidence="2">Sua5/YciO/YrdC/YwlC family protein</fullName>
    </submittedName>
</protein>
<dbReference type="Proteomes" id="UP000014417">
    <property type="component" value="Unassembled WGS sequence"/>
</dbReference>
<dbReference type="InterPro" id="IPR006070">
    <property type="entry name" value="Sua5-like_dom"/>
</dbReference>
<dbReference type="PATRIC" id="fig|883161.3.peg.1709"/>
<dbReference type="PANTHER" id="PTHR42828:SF3">
    <property type="entry name" value="THREONYLCARBAMOYL-AMP SYNTHASE"/>
    <property type="match status" value="1"/>
</dbReference>
<dbReference type="SUPFAM" id="SSF55821">
    <property type="entry name" value="YrdC/RibB"/>
    <property type="match status" value="1"/>
</dbReference>
<organism evidence="2 3">
    <name type="scientific">Propionimicrobium lymphophilum ACS-093-V-SCH5</name>
    <dbReference type="NCBI Taxonomy" id="883161"/>
    <lineage>
        <taxon>Bacteria</taxon>
        <taxon>Bacillati</taxon>
        <taxon>Actinomycetota</taxon>
        <taxon>Actinomycetes</taxon>
        <taxon>Propionibacteriales</taxon>
        <taxon>Propionibacteriaceae</taxon>
        <taxon>Propionimicrobium</taxon>
    </lineage>
</organism>